<organism evidence="1">
    <name type="scientific">Salmonella muenchen</name>
    <dbReference type="NCBI Taxonomy" id="596"/>
    <lineage>
        <taxon>Bacteria</taxon>
        <taxon>Pseudomonadati</taxon>
        <taxon>Pseudomonadota</taxon>
        <taxon>Gammaproteobacteria</taxon>
        <taxon>Enterobacterales</taxon>
        <taxon>Enterobacteriaceae</taxon>
        <taxon>Salmonella</taxon>
    </lineage>
</organism>
<evidence type="ECO:0000313" key="1">
    <source>
        <dbReference type="EMBL" id="QVY42026.1"/>
    </source>
</evidence>
<dbReference type="EMBL" id="CP075048">
    <property type="protein sequence ID" value="QVY42026.1"/>
    <property type="molecule type" value="Genomic_DNA"/>
</dbReference>
<reference evidence="1" key="2">
    <citation type="submission" date="2021-05" db="EMBL/GenBank/DDBJ databases">
        <title>Whole genome PacBio Sequel sequence of Salmonella enterica subsp. enterica.</title>
        <authorList>
            <person name="Hoffmann M."/>
            <person name="Balkey M."/>
            <person name="Luo Y."/>
        </authorList>
    </citation>
    <scope>NUCLEOTIDE SEQUENCE</scope>
    <source>
        <strain evidence="1">CFSAN008798</strain>
    </source>
</reference>
<proteinExistence type="predicted"/>
<gene>
    <name evidence="1" type="ORF">B6J96_11490</name>
</gene>
<name>A0A8E7P3U3_SALMU</name>
<reference evidence="1" key="1">
    <citation type="submission" date="2018-07" db="EMBL/GenBank/DDBJ databases">
        <authorList>
            <consortium name="GenomeTrakr network: Whole genome sequencing for foodborne pathogen traceback"/>
        </authorList>
    </citation>
    <scope>NUCLEOTIDE SEQUENCE</scope>
    <source>
        <strain evidence="1">CFSAN008798</strain>
    </source>
</reference>
<protein>
    <submittedName>
        <fullName evidence="1">Uncharacterized protein</fullName>
    </submittedName>
</protein>
<sequence>MTILLSSSRGEQMSSYSTKIGPMDGNAWEEICQLVFKKLYRQAGYQEMPASPGDYGIEGFVKDYGIAIQCYCPEKTYTQEELYDKQRDKITRDLAKLNTYKDELKKRLGDCKIKKWIFLCPEINRNELLSHTVKKQTEMRLLNLDILDDTFEVEVQDIDFYIHEIQEILMLKGSKVIFDITPQQLKYFTSATEEIELNIKRKNEKRCITNGQLNIEKHKRLNVLTEKKFLDGDLLLRRIEKDSALIYFELARVINQYESEIEELCLTWDDLPEKLIEKIKEILALRIKESIPMLGDAERHSLVDSLAAKWIALCPLELY</sequence>
<accession>A0A8E7P3U3</accession>
<dbReference type="AlphaFoldDB" id="A0A8E7P3U3"/>